<proteinExistence type="predicted"/>
<dbReference type="Proteomes" id="UP000183994">
    <property type="component" value="Unassembled WGS sequence"/>
</dbReference>
<keyword evidence="2" id="KW-1185">Reference proteome</keyword>
<protein>
    <submittedName>
        <fullName evidence="1">Uncharacterized protein</fullName>
    </submittedName>
</protein>
<dbReference type="EMBL" id="FQZU01000039">
    <property type="protein sequence ID" value="SHK95410.1"/>
    <property type="molecule type" value="Genomic_DNA"/>
</dbReference>
<evidence type="ECO:0000313" key="1">
    <source>
        <dbReference type="EMBL" id="SHK95410.1"/>
    </source>
</evidence>
<name>A0A1M6WNR3_9BACT</name>
<sequence length="50" mass="5768">MTGQYTCQDYRAEMTLLGLKRRLNDKSLGKEEKEALIAEIKKMEKAMGMD</sequence>
<reference evidence="2" key="1">
    <citation type="submission" date="2016-11" db="EMBL/GenBank/DDBJ databases">
        <authorList>
            <person name="Varghese N."/>
            <person name="Submissions S."/>
        </authorList>
    </citation>
    <scope>NUCLEOTIDE SEQUENCE [LARGE SCALE GENOMIC DNA]</scope>
    <source>
        <strain evidence="2">DSM 16219</strain>
    </source>
</reference>
<gene>
    <name evidence="1" type="ORF">SAMN02745216_04367</name>
</gene>
<organism evidence="1 2">
    <name type="scientific">Desulfatibacillum alkenivorans DSM 16219</name>
    <dbReference type="NCBI Taxonomy" id="1121393"/>
    <lineage>
        <taxon>Bacteria</taxon>
        <taxon>Pseudomonadati</taxon>
        <taxon>Thermodesulfobacteriota</taxon>
        <taxon>Desulfobacteria</taxon>
        <taxon>Desulfobacterales</taxon>
        <taxon>Desulfatibacillaceae</taxon>
        <taxon>Desulfatibacillum</taxon>
    </lineage>
</organism>
<dbReference type="RefSeq" id="WP_015948047.1">
    <property type="nucleotide sequence ID" value="NZ_FQZU01000039.1"/>
</dbReference>
<dbReference type="AlphaFoldDB" id="A0A1M6WNR3"/>
<dbReference type="STRING" id="1121393.SAMN02745216_04367"/>
<accession>A0A1M6WNR3</accession>
<evidence type="ECO:0000313" key="2">
    <source>
        <dbReference type="Proteomes" id="UP000183994"/>
    </source>
</evidence>